<evidence type="ECO:0000256" key="9">
    <source>
        <dbReference type="ARBA" id="ARBA00022737"/>
    </source>
</evidence>
<comment type="similarity">
    <text evidence="20">Belongs to the dus family. Dus3 subfamily.</text>
</comment>
<evidence type="ECO:0000256" key="15">
    <source>
        <dbReference type="ARBA" id="ARBA00048266"/>
    </source>
</evidence>
<feature type="domain" description="C3H1-type" evidence="22">
    <location>
        <begin position="123"/>
        <end position="148"/>
    </location>
</feature>
<evidence type="ECO:0000259" key="22">
    <source>
        <dbReference type="PROSITE" id="PS50103"/>
    </source>
</evidence>
<keyword evidence="4 20" id="KW-0285">Flavoprotein</keyword>
<evidence type="ECO:0000256" key="4">
    <source>
        <dbReference type="ARBA" id="ARBA00022630"/>
    </source>
</evidence>
<dbReference type="Pfam" id="PF01207">
    <property type="entry name" value="Dus"/>
    <property type="match status" value="1"/>
</dbReference>
<evidence type="ECO:0000256" key="12">
    <source>
        <dbReference type="ARBA" id="ARBA00022857"/>
    </source>
</evidence>
<evidence type="ECO:0000256" key="20">
    <source>
        <dbReference type="RuleBase" id="RU291113"/>
    </source>
</evidence>
<evidence type="ECO:0000256" key="2">
    <source>
        <dbReference type="ARBA" id="ARBA00012376"/>
    </source>
</evidence>
<dbReference type="CDD" id="cd02801">
    <property type="entry name" value="DUS_like_FMN"/>
    <property type="match status" value="1"/>
</dbReference>
<evidence type="ECO:0000256" key="17">
    <source>
        <dbReference type="ARBA" id="ARBA00049447"/>
    </source>
</evidence>
<dbReference type="PANTHER" id="PTHR45846">
    <property type="entry name" value="TRNA-DIHYDROURIDINE(47) SYNTHASE [NAD(P)(+)]-LIKE"/>
    <property type="match status" value="1"/>
</dbReference>
<keyword evidence="8 19" id="KW-0479">Metal-binding</keyword>
<dbReference type="EC" id="1.3.1.89" evidence="2 20"/>
<keyword evidence="13 20" id="KW-0560">Oxidoreductase</keyword>
<keyword evidence="24" id="KW-1185">Reference proteome</keyword>
<feature type="zinc finger region" description="C3H1-type" evidence="19">
    <location>
        <begin position="123"/>
        <end position="148"/>
    </location>
</feature>
<dbReference type="GO" id="GO:0102265">
    <property type="term" value="F:tRNA-dihydrouridine47 synthase activity"/>
    <property type="evidence" value="ECO:0007669"/>
    <property type="project" value="UniProtKB-EC"/>
</dbReference>
<comment type="catalytic activity">
    <reaction evidence="18">
        <text>5,6-dihydrouridine(47) in tRNA + NADP(+) = uridine(47) in tRNA + NADPH + H(+)</text>
        <dbReference type="Rhea" id="RHEA:53360"/>
        <dbReference type="Rhea" id="RHEA-COMP:13539"/>
        <dbReference type="Rhea" id="RHEA-COMP:13540"/>
        <dbReference type="ChEBI" id="CHEBI:15378"/>
        <dbReference type="ChEBI" id="CHEBI:57783"/>
        <dbReference type="ChEBI" id="CHEBI:58349"/>
        <dbReference type="ChEBI" id="CHEBI:65315"/>
        <dbReference type="ChEBI" id="CHEBI:74443"/>
        <dbReference type="EC" id="1.3.1.89"/>
    </reaction>
    <physiologicalReaction direction="right-to-left" evidence="18">
        <dbReference type="Rhea" id="RHEA:53362"/>
    </physiologicalReaction>
</comment>
<reference evidence="23 24" key="1">
    <citation type="journal article" date="2019" name="Environ. Microbiol.">
        <title>At the nexus of three kingdoms: the genome of the mycorrhizal fungus Gigaspora margarita provides insights into plant, endobacterial and fungal interactions.</title>
        <authorList>
            <person name="Venice F."/>
            <person name="Ghignone S."/>
            <person name="Salvioli di Fossalunga A."/>
            <person name="Amselem J."/>
            <person name="Novero M."/>
            <person name="Xianan X."/>
            <person name="Sedzielewska Toro K."/>
            <person name="Morin E."/>
            <person name="Lipzen A."/>
            <person name="Grigoriev I.V."/>
            <person name="Henrissat B."/>
            <person name="Martin F.M."/>
            <person name="Bonfante P."/>
        </authorList>
    </citation>
    <scope>NUCLEOTIDE SEQUENCE [LARGE SCALE GENOMIC DNA]</scope>
    <source>
        <strain evidence="23 24">BEG34</strain>
    </source>
</reference>
<proteinExistence type="inferred from homology"/>
<dbReference type="FunFam" id="3.20.20.70:FF:000067">
    <property type="entry name" value="tRNA-dihydrouridine(47) synthase [NAD(P)(+)]"/>
    <property type="match status" value="1"/>
</dbReference>
<comment type="caution">
    <text evidence="23">The sequence shown here is derived from an EMBL/GenBank/DDBJ whole genome shotgun (WGS) entry which is preliminary data.</text>
</comment>
<gene>
    <name evidence="23" type="ORF">F8M41_001874</name>
</gene>
<evidence type="ECO:0000256" key="10">
    <source>
        <dbReference type="ARBA" id="ARBA00022771"/>
    </source>
</evidence>
<dbReference type="GO" id="GO:0006397">
    <property type="term" value="P:mRNA processing"/>
    <property type="evidence" value="ECO:0007669"/>
    <property type="project" value="UniProtKB-KW"/>
</dbReference>
<keyword evidence="14 20" id="KW-0520">NAD</keyword>
<dbReference type="Gene3D" id="3.20.20.70">
    <property type="entry name" value="Aldolase class I"/>
    <property type="match status" value="1"/>
</dbReference>
<keyword evidence="6" id="KW-0507">mRNA processing</keyword>
<dbReference type="GO" id="GO:0003723">
    <property type="term" value="F:RNA binding"/>
    <property type="evidence" value="ECO:0007669"/>
    <property type="project" value="TreeGrafter"/>
</dbReference>
<comment type="catalytic activity">
    <reaction evidence="16">
        <text>a 5,6-dihydrouridine in mRNA + NAD(+) = a uridine in mRNA + NADH + H(+)</text>
        <dbReference type="Rhea" id="RHEA:69851"/>
        <dbReference type="Rhea" id="RHEA-COMP:14658"/>
        <dbReference type="Rhea" id="RHEA-COMP:17789"/>
        <dbReference type="ChEBI" id="CHEBI:15378"/>
        <dbReference type="ChEBI" id="CHEBI:57540"/>
        <dbReference type="ChEBI" id="CHEBI:57945"/>
        <dbReference type="ChEBI" id="CHEBI:65315"/>
        <dbReference type="ChEBI" id="CHEBI:74443"/>
    </reaction>
    <physiologicalReaction direction="right-to-left" evidence="16">
        <dbReference type="Rhea" id="RHEA:69853"/>
    </physiologicalReaction>
</comment>
<organism evidence="23 24">
    <name type="scientific">Gigaspora margarita</name>
    <dbReference type="NCBI Taxonomy" id="4874"/>
    <lineage>
        <taxon>Eukaryota</taxon>
        <taxon>Fungi</taxon>
        <taxon>Fungi incertae sedis</taxon>
        <taxon>Mucoromycota</taxon>
        <taxon>Glomeromycotina</taxon>
        <taxon>Glomeromycetes</taxon>
        <taxon>Diversisporales</taxon>
        <taxon>Gigasporaceae</taxon>
        <taxon>Gigaspora</taxon>
    </lineage>
</organism>
<evidence type="ECO:0000256" key="8">
    <source>
        <dbReference type="ARBA" id="ARBA00022723"/>
    </source>
</evidence>
<dbReference type="GO" id="GO:0008270">
    <property type="term" value="F:zinc ion binding"/>
    <property type="evidence" value="ECO:0007669"/>
    <property type="project" value="UniProtKB-KW"/>
</dbReference>
<evidence type="ECO:0000256" key="7">
    <source>
        <dbReference type="ARBA" id="ARBA00022694"/>
    </source>
</evidence>
<keyword evidence="11 19" id="KW-0862">Zinc</keyword>
<comment type="catalytic activity">
    <reaction evidence="15">
        <text>5,6-dihydrouridine(47) in tRNA + NAD(+) = uridine(47) in tRNA + NADH + H(+)</text>
        <dbReference type="Rhea" id="RHEA:53364"/>
        <dbReference type="Rhea" id="RHEA-COMP:13539"/>
        <dbReference type="Rhea" id="RHEA-COMP:13540"/>
        <dbReference type="ChEBI" id="CHEBI:15378"/>
        <dbReference type="ChEBI" id="CHEBI:57540"/>
        <dbReference type="ChEBI" id="CHEBI:57945"/>
        <dbReference type="ChEBI" id="CHEBI:65315"/>
        <dbReference type="ChEBI" id="CHEBI:74443"/>
        <dbReference type="EC" id="1.3.1.89"/>
    </reaction>
    <physiologicalReaction direction="right-to-left" evidence="15">
        <dbReference type="Rhea" id="RHEA:53366"/>
    </physiologicalReaction>
</comment>
<dbReference type="GO" id="GO:0050660">
    <property type="term" value="F:flavin adenine dinucleotide binding"/>
    <property type="evidence" value="ECO:0007669"/>
    <property type="project" value="UniProtKB-UniRule"/>
</dbReference>
<sequence length="663" mass="75840">MNSSEEPLRRNGIAPIKQEYIIKKEDKFIKQEIAEIAEIGTGAVLEDTPDSAVSEEPPKKKSRITRTRESNKRYKERAVKTFTEVKRLCHKTAIGENCDFDQCKYDHDLTAFLEIKEKDLGDRCVNFEKFGKCRYGYKCRFSKSHMTPDGKLIVNEKLASLGIVEEKNGLTHEMQKLLRKNLYRFPKSDSYLKEIDGEISKQLEIEEQNKLAKLQATDLVTDKSDQITTSQNQVITDDTSITEINIHHSTTELNDKNLTVQTLGNDNEGACEMKSDDTILIRDKMEDFSASTDTPDVPLRACEKKKISFKNKLYLAPLTTVGNLPFRRICKEFGADITCGEMAMATNLLQGQQSEWALLKRHVSEDIFGVQICGCKAQHMVKCAEVLINEIEVDFIDVNLGCPIDLVYNKGGGTALLRHDGRLGKILRGMNRVTDLPITVKLRTGIQDDTPVAHKLVPKFENWGVSMATLHGRSRQQRYTKLADWKYISKVSFTANEMPLFGNGDVLGYTDYYEHIEKHHVDGVMIGRGALIKPWIFDEIKSRRHYDISSRERLDILKKYCDYGMEHWGSDSIGINQTRRFFCEWMSFLYRYIPVGLLEVLPQRINERPPFFRGRDELETLLASGNSNDWVKLSEMFLGPAHESFKFVPKHASNSYETSSYEG</sequence>
<evidence type="ECO:0000256" key="16">
    <source>
        <dbReference type="ARBA" id="ARBA00048342"/>
    </source>
</evidence>
<evidence type="ECO:0000256" key="19">
    <source>
        <dbReference type="PROSITE-ProRule" id="PRU00723"/>
    </source>
</evidence>
<dbReference type="Pfam" id="PF25585">
    <property type="entry name" value="zf-CCCH_DUS3L"/>
    <property type="match status" value="1"/>
</dbReference>
<evidence type="ECO:0000256" key="3">
    <source>
        <dbReference type="ARBA" id="ARBA00022143"/>
    </source>
</evidence>
<evidence type="ECO:0000256" key="14">
    <source>
        <dbReference type="ARBA" id="ARBA00023027"/>
    </source>
</evidence>
<dbReference type="OrthoDB" id="259935at2759"/>
<keyword evidence="12 20" id="KW-0521">NADP</keyword>
<evidence type="ECO:0000256" key="1">
    <source>
        <dbReference type="ARBA" id="ARBA00001917"/>
    </source>
</evidence>
<feature type="region of interest" description="Disordered" evidence="21">
    <location>
        <begin position="47"/>
        <end position="72"/>
    </location>
</feature>
<dbReference type="InterPro" id="IPR000571">
    <property type="entry name" value="Znf_CCCH"/>
</dbReference>
<dbReference type="PROSITE" id="PS50103">
    <property type="entry name" value="ZF_C3H1"/>
    <property type="match status" value="1"/>
</dbReference>
<accession>A0A8H4A9P1</accession>
<evidence type="ECO:0000313" key="24">
    <source>
        <dbReference type="Proteomes" id="UP000439903"/>
    </source>
</evidence>
<dbReference type="EMBL" id="WTPW01001155">
    <property type="protein sequence ID" value="KAF0452764.1"/>
    <property type="molecule type" value="Genomic_DNA"/>
</dbReference>
<evidence type="ECO:0000256" key="18">
    <source>
        <dbReference type="ARBA" id="ARBA00049513"/>
    </source>
</evidence>
<dbReference type="Proteomes" id="UP000439903">
    <property type="component" value="Unassembled WGS sequence"/>
</dbReference>
<dbReference type="PANTHER" id="PTHR45846:SF1">
    <property type="entry name" value="TRNA-DIHYDROURIDINE(47) SYNTHASE [NAD(P)(+)]-LIKE"/>
    <property type="match status" value="1"/>
</dbReference>
<keyword evidence="10 19" id="KW-0863">Zinc-finger</keyword>
<dbReference type="InterPro" id="IPR035587">
    <property type="entry name" value="DUS-like_FMN-bd"/>
</dbReference>
<evidence type="ECO:0000256" key="5">
    <source>
        <dbReference type="ARBA" id="ARBA00022643"/>
    </source>
</evidence>
<comment type="function">
    <text evidence="20">Catalyzes the synthesis of dihydrouridine, a modified base found in the D-loop of most tRNAs. Specifically modifies U47 in cytoplasmic tRNAs.</text>
</comment>
<evidence type="ECO:0000313" key="23">
    <source>
        <dbReference type="EMBL" id="KAF0452764.1"/>
    </source>
</evidence>
<evidence type="ECO:0000256" key="6">
    <source>
        <dbReference type="ARBA" id="ARBA00022664"/>
    </source>
</evidence>
<keyword evidence="9" id="KW-0677">Repeat</keyword>
<comment type="catalytic activity">
    <reaction evidence="17">
        <text>a 5,6-dihydrouridine in mRNA + NADP(+) = a uridine in mRNA + NADPH + H(+)</text>
        <dbReference type="Rhea" id="RHEA:69855"/>
        <dbReference type="Rhea" id="RHEA-COMP:14658"/>
        <dbReference type="Rhea" id="RHEA-COMP:17789"/>
        <dbReference type="ChEBI" id="CHEBI:15378"/>
        <dbReference type="ChEBI" id="CHEBI:57783"/>
        <dbReference type="ChEBI" id="CHEBI:58349"/>
        <dbReference type="ChEBI" id="CHEBI:65315"/>
        <dbReference type="ChEBI" id="CHEBI:74443"/>
    </reaction>
    <physiologicalReaction direction="right-to-left" evidence="17">
        <dbReference type="Rhea" id="RHEA:69857"/>
    </physiologicalReaction>
</comment>
<keyword evidence="7 20" id="KW-0819">tRNA processing</keyword>
<comment type="cofactor">
    <cofactor evidence="1 20">
        <name>FMN</name>
        <dbReference type="ChEBI" id="CHEBI:58210"/>
    </cofactor>
</comment>
<dbReference type="InterPro" id="IPR013785">
    <property type="entry name" value="Aldolase_TIM"/>
</dbReference>
<dbReference type="AlphaFoldDB" id="A0A8H4A9P1"/>
<keyword evidence="5 20" id="KW-0288">FMN</keyword>
<dbReference type="SUPFAM" id="SSF51395">
    <property type="entry name" value="FMN-linked oxidoreductases"/>
    <property type="match status" value="1"/>
</dbReference>
<protein>
    <recommendedName>
        <fullName evidence="3 20">tRNA-dihydrouridine(47) synthase [NAD(P)(+)]</fullName>
        <ecNumber evidence="2 20">1.3.1.89</ecNumber>
    </recommendedName>
    <alternativeName>
        <fullName evidence="20">tRNA-dihydrouridine synthase 3</fullName>
    </alternativeName>
</protein>
<evidence type="ECO:0000256" key="11">
    <source>
        <dbReference type="ARBA" id="ARBA00022833"/>
    </source>
</evidence>
<name>A0A8H4A9P1_GIGMA</name>
<evidence type="ECO:0000256" key="13">
    <source>
        <dbReference type="ARBA" id="ARBA00023002"/>
    </source>
</evidence>
<evidence type="ECO:0000256" key="21">
    <source>
        <dbReference type="SAM" id="MobiDB-lite"/>
    </source>
</evidence>